<evidence type="ECO:0000259" key="12">
    <source>
        <dbReference type="PROSITE" id="PS51192"/>
    </source>
</evidence>
<dbReference type="InterPro" id="IPR014018">
    <property type="entry name" value="SecA_motor_DEAD"/>
</dbReference>
<name>A0ABW3TL61_9MICO</name>
<dbReference type="Pfam" id="PF07517">
    <property type="entry name" value="SecA_DEAD"/>
    <property type="match status" value="1"/>
</dbReference>
<keyword evidence="5 11" id="KW-0547">Nucleotide-binding</keyword>
<dbReference type="PROSITE" id="PS51196">
    <property type="entry name" value="SECA_MOTOR_DEAD"/>
    <property type="match status" value="1"/>
</dbReference>
<organism evidence="14 15">
    <name type="scientific">Leucobacter albus</name>
    <dbReference type="NCBI Taxonomy" id="272210"/>
    <lineage>
        <taxon>Bacteria</taxon>
        <taxon>Bacillati</taxon>
        <taxon>Actinomycetota</taxon>
        <taxon>Actinomycetes</taxon>
        <taxon>Micrococcales</taxon>
        <taxon>Microbacteriaceae</taxon>
        <taxon>Leucobacter</taxon>
    </lineage>
</organism>
<keyword evidence="4 11" id="KW-1003">Cell membrane</keyword>
<protein>
    <recommendedName>
        <fullName evidence="11">Protein translocase subunit SecA</fullName>
        <ecNumber evidence="11">7.4.2.8</ecNumber>
    </recommendedName>
</protein>
<evidence type="ECO:0000256" key="7">
    <source>
        <dbReference type="ARBA" id="ARBA00022927"/>
    </source>
</evidence>
<evidence type="ECO:0000256" key="6">
    <source>
        <dbReference type="ARBA" id="ARBA00022840"/>
    </source>
</evidence>
<dbReference type="InterPro" id="IPR000185">
    <property type="entry name" value="SecA"/>
</dbReference>
<feature type="domain" description="Helicase ATP-binding" evidence="12">
    <location>
        <begin position="70"/>
        <end position="236"/>
    </location>
</feature>
<keyword evidence="3 11" id="KW-0813">Transport</keyword>
<dbReference type="InterPro" id="IPR014001">
    <property type="entry name" value="Helicase_ATP-bd"/>
</dbReference>
<dbReference type="InterPro" id="IPR011116">
    <property type="entry name" value="SecA_Wing/Scaffold"/>
</dbReference>
<evidence type="ECO:0000256" key="10">
    <source>
        <dbReference type="ARBA" id="ARBA00023136"/>
    </source>
</evidence>
<dbReference type="InterPro" id="IPR044722">
    <property type="entry name" value="SecA_SF2_C"/>
</dbReference>
<comment type="catalytic activity">
    <reaction evidence="11">
        <text>ATP + H2O + cellular proteinSide 1 = ADP + phosphate + cellular proteinSide 2.</text>
        <dbReference type="EC" id="7.4.2.8"/>
    </reaction>
</comment>
<dbReference type="Proteomes" id="UP001597181">
    <property type="component" value="Unassembled WGS sequence"/>
</dbReference>
<dbReference type="SMART" id="SM00957">
    <property type="entry name" value="SecA_DEAD"/>
    <property type="match status" value="1"/>
</dbReference>
<dbReference type="InterPro" id="IPR027417">
    <property type="entry name" value="P-loop_NTPase"/>
</dbReference>
<sequence>MAFLTLTDRLPVWLRRVIAAPGAVSFSRLAGGEHRELLTAIADASSDALGLTPTPQQLTAAAALLAGHGVEMDTGEGKTLVGAMAAAGLALLGRRAHVLSVNDYLARRDAAWMGPLFDALGVSVAAIGQGTAHVDRREAYCADVLYAPVSEVGYDVLRNGIAWAASERLDIDFDAVIVDEADAVMIDEAVSPLVLAGETERTGQDFGEEVAIVMALTPGVDYECDEHRSTAFLTDRGLEAVERSLGGEDLYGSSDGARLSRINVALMAVAIAERDVDYVVMDRAVKLVSASRGRIARMQRWPDGLHAAVEAKEGLAASRPGTILDSLTVQELLGRYAHRSGMSGTLVAVARELEEFYGIRTGRVERSAANARVDHPPVGLLTRAEKLSAIVGEVGACHSTGRPVLVGTQSVDESEEIASLLAAAGVSARVLNARNDEAEAEVISRAGEPGAVTISTQISGRGTDIRLGGAAEEHRREVVAAGGLSVLASGMYPSRRLDAQLRGRAGRQGDPGSTRVFLSMDDDLVAENAPGYLRQRFARSGSRLGSGALGTAPLGSDALAKIAATSQEIAEAIRLDQHRATWEYSLAISRQRRTVLEYREEILLSGAGATGARAAAAAVGRHDADLLAGLVRGSGEAAAQAACRDVTLWQLDELWSEHLELLSELRDGIHLRVLGGEHPTDAFHLQALKEFDGFFATLDERVVSELRLLDPDDLGASVAAAVRRPSSTWTYMLIDNPLGSKSDRAVRGMQRLLKIKP</sequence>
<dbReference type="Pfam" id="PF01043">
    <property type="entry name" value="SecA_PP_bind"/>
    <property type="match status" value="1"/>
</dbReference>
<keyword evidence="9 11" id="KW-0811">Translocation</keyword>
<comment type="subcellular location">
    <subcellularLocation>
        <location evidence="11">Cell membrane</location>
        <topology evidence="11">Peripheral membrane protein</topology>
        <orientation evidence="11">Cytoplasmic side</orientation>
    </subcellularLocation>
    <subcellularLocation>
        <location evidence="11">Cytoplasm</location>
    </subcellularLocation>
    <subcellularLocation>
        <location evidence="1">Membrane</location>
        <topology evidence="1">Peripheral membrane protein</topology>
    </subcellularLocation>
    <text evidence="11">Distribution is 50-50.</text>
</comment>
<dbReference type="Gene3D" id="3.40.50.300">
    <property type="entry name" value="P-loop containing nucleotide triphosphate hydrolases"/>
    <property type="match status" value="3"/>
</dbReference>
<dbReference type="InterPro" id="IPR011130">
    <property type="entry name" value="SecA_preprotein_X-link_dom"/>
</dbReference>
<feature type="domain" description="SecA family profile" evidence="13">
    <location>
        <begin position="1"/>
        <end position="545"/>
    </location>
</feature>
<feature type="binding site" evidence="11">
    <location>
        <begin position="75"/>
        <end position="79"/>
    </location>
    <ligand>
        <name>ATP</name>
        <dbReference type="ChEBI" id="CHEBI:30616"/>
    </ligand>
</feature>
<dbReference type="SMART" id="SM00958">
    <property type="entry name" value="SecA_PP_bind"/>
    <property type="match status" value="1"/>
</dbReference>
<comment type="caution">
    <text evidence="14">The sequence shown here is derived from an EMBL/GenBank/DDBJ whole genome shotgun (WGS) entry which is preliminary data.</text>
</comment>
<feature type="binding site" evidence="11">
    <location>
        <position position="57"/>
    </location>
    <ligand>
        <name>ATP</name>
        <dbReference type="ChEBI" id="CHEBI:30616"/>
    </ligand>
</feature>
<gene>
    <name evidence="11" type="primary">secA</name>
    <name evidence="14" type="ORF">ACFQ3U_03975</name>
</gene>
<proteinExistence type="inferred from homology"/>
<evidence type="ECO:0000256" key="2">
    <source>
        <dbReference type="ARBA" id="ARBA00007650"/>
    </source>
</evidence>
<keyword evidence="8 11" id="KW-1278">Translocase</keyword>
<keyword evidence="6 11" id="KW-0067">ATP-binding</keyword>
<comment type="subunit">
    <text evidence="11">Monomer and homodimer. Part of the essential Sec protein translocation apparatus which comprises SecA, SecYEG and auxiliary proteins SecDF. Other proteins may also be involved.</text>
</comment>
<dbReference type="EMBL" id="JBHTLY010000001">
    <property type="protein sequence ID" value="MFD1201047.1"/>
    <property type="molecule type" value="Genomic_DNA"/>
</dbReference>
<evidence type="ECO:0000313" key="15">
    <source>
        <dbReference type="Proteomes" id="UP001597181"/>
    </source>
</evidence>
<dbReference type="PRINTS" id="PR00906">
    <property type="entry name" value="SECA"/>
</dbReference>
<keyword evidence="10 11" id="KW-0472">Membrane</keyword>
<dbReference type="HAMAP" id="MF_01382">
    <property type="entry name" value="SecA"/>
    <property type="match status" value="1"/>
</dbReference>
<dbReference type="PANTHER" id="PTHR30612:SF0">
    <property type="entry name" value="CHLOROPLAST PROTEIN-TRANSPORTING ATPASE"/>
    <property type="match status" value="1"/>
</dbReference>
<keyword evidence="15" id="KW-1185">Reference proteome</keyword>
<feature type="binding site" evidence="11">
    <location>
        <position position="464"/>
    </location>
    <ligand>
        <name>ATP</name>
        <dbReference type="ChEBI" id="CHEBI:30616"/>
    </ligand>
</feature>
<evidence type="ECO:0000256" key="9">
    <source>
        <dbReference type="ARBA" id="ARBA00023010"/>
    </source>
</evidence>
<keyword evidence="11" id="KW-0963">Cytoplasm</keyword>
<dbReference type="SUPFAM" id="SSF81886">
    <property type="entry name" value="Helical scaffold and wing domains of SecA"/>
    <property type="match status" value="1"/>
</dbReference>
<dbReference type="CDD" id="cd18803">
    <property type="entry name" value="SF2_C_secA"/>
    <property type="match status" value="1"/>
</dbReference>
<dbReference type="Gene3D" id="1.10.3060.10">
    <property type="entry name" value="Helical scaffold and wing domains of SecA"/>
    <property type="match status" value="1"/>
</dbReference>
<comment type="function">
    <text evidence="11">Part of the Sec protein translocase complex. Interacts with the SecYEG preprotein conducting channel. Has a central role in coupling the hydrolysis of ATP to the transfer of proteins into and across the cell membrane, serving as an ATP-driven molecular motor driving the stepwise translocation of polypeptide chains across the membrane.</text>
</comment>
<evidence type="ECO:0000256" key="1">
    <source>
        <dbReference type="ARBA" id="ARBA00004170"/>
    </source>
</evidence>
<reference evidence="15" key="1">
    <citation type="journal article" date="2019" name="Int. J. Syst. Evol. Microbiol.">
        <title>The Global Catalogue of Microorganisms (GCM) 10K type strain sequencing project: providing services to taxonomists for standard genome sequencing and annotation.</title>
        <authorList>
            <consortium name="The Broad Institute Genomics Platform"/>
            <consortium name="The Broad Institute Genome Sequencing Center for Infectious Disease"/>
            <person name="Wu L."/>
            <person name="Ma J."/>
        </authorList>
    </citation>
    <scope>NUCLEOTIDE SEQUENCE [LARGE SCALE GENOMIC DNA]</scope>
    <source>
        <strain evidence="15">CCUG 50213</strain>
    </source>
</reference>
<evidence type="ECO:0000256" key="4">
    <source>
        <dbReference type="ARBA" id="ARBA00022475"/>
    </source>
</evidence>
<dbReference type="RefSeq" id="WP_343959814.1">
    <property type="nucleotide sequence ID" value="NZ_BAAAKZ010000003.1"/>
</dbReference>
<accession>A0ABW3TL61</accession>
<evidence type="ECO:0000259" key="13">
    <source>
        <dbReference type="PROSITE" id="PS51196"/>
    </source>
</evidence>
<evidence type="ECO:0000313" key="14">
    <source>
        <dbReference type="EMBL" id="MFD1201047.1"/>
    </source>
</evidence>
<dbReference type="InterPro" id="IPR011115">
    <property type="entry name" value="SecA_DEAD"/>
</dbReference>
<dbReference type="SUPFAM" id="SSF52540">
    <property type="entry name" value="P-loop containing nucleoside triphosphate hydrolases"/>
    <property type="match status" value="2"/>
</dbReference>
<dbReference type="EC" id="7.4.2.8" evidence="11"/>
<dbReference type="Pfam" id="PF21090">
    <property type="entry name" value="P-loop_SecA"/>
    <property type="match status" value="1"/>
</dbReference>
<evidence type="ECO:0000256" key="5">
    <source>
        <dbReference type="ARBA" id="ARBA00022741"/>
    </source>
</evidence>
<comment type="similarity">
    <text evidence="2 11">Belongs to the SecA family.</text>
</comment>
<dbReference type="InterPro" id="IPR036266">
    <property type="entry name" value="SecA_Wing/Scaffold_sf"/>
</dbReference>
<dbReference type="PANTHER" id="PTHR30612">
    <property type="entry name" value="SECA INNER MEMBRANE COMPONENT OF SEC PROTEIN SECRETION SYSTEM"/>
    <property type="match status" value="1"/>
</dbReference>
<dbReference type="SUPFAM" id="SSF81767">
    <property type="entry name" value="Pre-protein crosslinking domain of SecA"/>
    <property type="match status" value="1"/>
</dbReference>
<evidence type="ECO:0000256" key="3">
    <source>
        <dbReference type="ARBA" id="ARBA00022448"/>
    </source>
</evidence>
<dbReference type="PROSITE" id="PS51192">
    <property type="entry name" value="HELICASE_ATP_BIND_1"/>
    <property type="match status" value="1"/>
</dbReference>
<evidence type="ECO:0000256" key="8">
    <source>
        <dbReference type="ARBA" id="ARBA00022967"/>
    </source>
</evidence>
<evidence type="ECO:0000256" key="11">
    <source>
        <dbReference type="HAMAP-Rule" id="MF_01382"/>
    </source>
</evidence>
<dbReference type="Gene3D" id="3.90.1440.10">
    <property type="entry name" value="SecA, preprotein cross-linking domain"/>
    <property type="match status" value="1"/>
</dbReference>
<dbReference type="InterPro" id="IPR036670">
    <property type="entry name" value="SecA_X-link_sf"/>
</dbReference>
<dbReference type="Pfam" id="PF07516">
    <property type="entry name" value="SecA_SW"/>
    <property type="match status" value="1"/>
</dbReference>
<keyword evidence="7 11" id="KW-0653">Protein transport</keyword>